<evidence type="ECO:0000256" key="6">
    <source>
        <dbReference type="RuleBase" id="RU363076"/>
    </source>
</evidence>
<dbReference type="GO" id="GO:0005886">
    <property type="term" value="C:plasma membrane"/>
    <property type="evidence" value="ECO:0007669"/>
    <property type="project" value="UniProtKB-SubCell"/>
</dbReference>
<evidence type="ECO:0000313" key="8">
    <source>
        <dbReference type="Proteomes" id="UP000414233"/>
    </source>
</evidence>
<dbReference type="RefSeq" id="WP_224788986.1">
    <property type="nucleotide sequence ID" value="NZ_CABPRZ010000037.1"/>
</dbReference>
<evidence type="ECO:0000256" key="2">
    <source>
        <dbReference type="ARBA" id="ARBA00007165"/>
    </source>
</evidence>
<dbReference type="AlphaFoldDB" id="A0A5E4ZDP0"/>
<feature type="transmembrane region" description="Helical" evidence="6">
    <location>
        <begin position="12"/>
        <end position="32"/>
    </location>
</feature>
<feature type="transmembrane region" description="Helical" evidence="6">
    <location>
        <begin position="210"/>
        <end position="232"/>
    </location>
</feature>
<name>A0A5E4ZDP0_9BURK</name>
<keyword evidence="6" id="KW-1003">Cell membrane</keyword>
<reference evidence="7 8" key="1">
    <citation type="submission" date="2019-08" db="EMBL/GenBank/DDBJ databases">
        <authorList>
            <person name="Peeters C."/>
        </authorList>
    </citation>
    <scope>NUCLEOTIDE SEQUENCE [LARGE SCALE GENOMIC DNA]</scope>
    <source>
        <strain evidence="7 8">LMG 30175</strain>
    </source>
</reference>
<comment type="subcellular location">
    <subcellularLocation>
        <location evidence="6">Cell membrane</location>
        <topology evidence="6">Multi-pass membrane protein</topology>
    </subcellularLocation>
    <subcellularLocation>
        <location evidence="1">Membrane</location>
    </subcellularLocation>
</comment>
<keyword evidence="4 6" id="KW-1133">Transmembrane helix</keyword>
<dbReference type="Proteomes" id="UP000414233">
    <property type="component" value="Unassembled WGS sequence"/>
</dbReference>
<dbReference type="PROSITE" id="PS50895">
    <property type="entry name" value="SURF1"/>
    <property type="match status" value="1"/>
</dbReference>
<dbReference type="Pfam" id="PF02104">
    <property type="entry name" value="SURF1"/>
    <property type="match status" value="1"/>
</dbReference>
<comment type="similarity">
    <text evidence="2 6">Belongs to the SURF1 family.</text>
</comment>
<evidence type="ECO:0000256" key="4">
    <source>
        <dbReference type="ARBA" id="ARBA00022989"/>
    </source>
</evidence>
<evidence type="ECO:0000256" key="3">
    <source>
        <dbReference type="ARBA" id="ARBA00022692"/>
    </source>
</evidence>
<dbReference type="InterPro" id="IPR002994">
    <property type="entry name" value="Surf1/Shy1"/>
</dbReference>
<organism evidence="7 8">
    <name type="scientific">Pandoraea terrae</name>
    <dbReference type="NCBI Taxonomy" id="1537710"/>
    <lineage>
        <taxon>Bacteria</taxon>
        <taxon>Pseudomonadati</taxon>
        <taxon>Pseudomonadota</taxon>
        <taxon>Betaproteobacteria</taxon>
        <taxon>Burkholderiales</taxon>
        <taxon>Burkholderiaceae</taxon>
        <taxon>Pandoraea</taxon>
    </lineage>
</organism>
<dbReference type="CDD" id="cd06662">
    <property type="entry name" value="SURF1"/>
    <property type="match status" value="1"/>
</dbReference>
<keyword evidence="8" id="KW-1185">Reference proteome</keyword>
<protein>
    <recommendedName>
        <fullName evidence="6">SURF1-like protein</fullName>
    </recommendedName>
</protein>
<accession>A0A5E4ZDP0</accession>
<gene>
    <name evidence="7" type="ORF">PTE30175_05251</name>
</gene>
<evidence type="ECO:0000313" key="7">
    <source>
        <dbReference type="EMBL" id="VVE58525.1"/>
    </source>
</evidence>
<dbReference type="EMBL" id="CABPRZ010000037">
    <property type="protein sequence ID" value="VVE58525.1"/>
    <property type="molecule type" value="Genomic_DNA"/>
</dbReference>
<evidence type="ECO:0000256" key="5">
    <source>
        <dbReference type="ARBA" id="ARBA00023136"/>
    </source>
</evidence>
<keyword evidence="5 6" id="KW-0472">Membrane</keyword>
<evidence type="ECO:0000256" key="1">
    <source>
        <dbReference type="ARBA" id="ARBA00004370"/>
    </source>
</evidence>
<dbReference type="PANTHER" id="PTHR23427:SF2">
    <property type="entry name" value="SURFEIT LOCUS PROTEIN 1"/>
    <property type="match status" value="1"/>
</dbReference>
<dbReference type="InterPro" id="IPR045214">
    <property type="entry name" value="Surf1/Surf4"/>
</dbReference>
<sequence length="252" mass="27641">MLKTILRGCRPWPALLVASGVALTAALGFWQYGRAQTRLAHQARIERWEAAPVVPIGTEPVSLADVEYHRVRISGQFLGNRVVYLDNRPRNEQPGFYVVMALEISPGHAVLVNRGWLPRDLRDRTAIMPYPTPQGAVTIDGIAQADPSRAFELGNGSVAGTPIRQNLDVAAYAKETGLVLQPFVVMQTSALDDRLLRDWPAPASGANRNFGYMAQWFAMSLVLAIMGLRLAYRRGRMLAAGSTNAMKEEGTA</sequence>
<dbReference type="PANTHER" id="PTHR23427">
    <property type="entry name" value="SURFEIT LOCUS PROTEIN"/>
    <property type="match status" value="1"/>
</dbReference>
<keyword evidence="3 6" id="KW-0812">Transmembrane</keyword>
<proteinExistence type="inferred from homology"/>